<evidence type="ECO:0000313" key="1">
    <source>
        <dbReference type="EMBL" id="ERF67599.1"/>
    </source>
</evidence>
<evidence type="ECO:0000313" key="2">
    <source>
        <dbReference type="Proteomes" id="UP000053711"/>
    </source>
</evidence>
<reference evidence="1 2" key="1">
    <citation type="journal article" date="2013" name="BMC Genomics">
        <title>Comparative genomics reveals distinct host-interacting traits of three major human-associated propionibacteria.</title>
        <authorList>
            <person name="Mak T.N."/>
            <person name="Schmid M."/>
            <person name="Brzuszkiewicz E."/>
            <person name="Zeng G."/>
            <person name="Meyer R."/>
            <person name="Sfanos K.S."/>
            <person name="Brinkmann V."/>
            <person name="Meyer T.F."/>
            <person name="Bruggemann H."/>
        </authorList>
    </citation>
    <scope>NUCLEOTIDE SEQUENCE [LARGE SCALE GENOMIC DNA]</scope>
    <source>
        <strain evidence="1 2">TM11</strain>
    </source>
</reference>
<dbReference type="Proteomes" id="UP000053711">
    <property type="component" value="Unassembled WGS sequence"/>
</dbReference>
<protein>
    <submittedName>
        <fullName evidence="1">ABC transporter ATP-binding protein</fullName>
    </submittedName>
</protein>
<keyword evidence="2" id="KW-1185">Reference proteome</keyword>
<accession>A0ACB4UQM1</accession>
<comment type="caution">
    <text evidence="1">The sequence shown here is derived from an EMBL/GenBank/DDBJ whole genome shotgun (WGS) entry which is preliminary data.</text>
</comment>
<gene>
    <name evidence="1" type="ORF">H640_02343</name>
</gene>
<sequence>MLTTPHQDAPPTDITPGARLRTQALTKTYGSTRALDHVDLTIPAGQSVAVMGPSGSGKTTLLHCLSGILSADSGSIELNLPRRTVNVESLTTGDRAGLRRESLGFVFQQGMLVPELTAVENTALPLMLNGTPKDGAIRHAAQWLGSMGLAGMEERRIGQLSGGQAQRVAIARSQVINPAIVFATVACSVGVNQAAAILDRRGVEVGLDVVGMDLTAQDKARRITVLSPMRFAMAIGLIATGLLLIPLVGMALLARPVAVITTVGTILLGAGMVRLGLWSTRPLLGRVLDDGLARTE</sequence>
<dbReference type="EMBL" id="AOST01000023">
    <property type="protein sequence ID" value="ERF67599.1"/>
    <property type="molecule type" value="Genomic_DNA"/>
</dbReference>
<keyword evidence="1" id="KW-0067">ATP-binding</keyword>
<keyword evidence="1" id="KW-0547">Nucleotide-binding</keyword>
<name>A0ACB4UQM1_9ACTN</name>
<organism evidence="1 2">
    <name type="scientific">Cutibacterium granulosum TM11</name>
    <dbReference type="NCBI Taxonomy" id="1292373"/>
    <lineage>
        <taxon>Bacteria</taxon>
        <taxon>Bacillati</taxon>
        <taxon>Actinomycetota</taxon>
        <taxon>Actinomycetes</taxon>
        <taxon>Propionibacteriales</taxon>
        <taxon>Propionibacteriaceae</taxon>
        <taxon>Cutibacterium</taxon>
    </lineage>
</organism>
<proteinExistence type="predicted"/>